<gene>
    <name evidence="1" type="ORF">IAC07_08505</name>
</gene>
<dbReference type="Proteomes" id="UP000771749">
    <property type="component" value="Unassembled WGS sequence"/>
</dbReference>
<organism evidence="1 2">
    <name type="scientific">Candidatus Cryptobacteroides gallistercoris</name>
    <dbReference type="NCBI Taxonomy" id="2840765"/>
    <lineage>
        <taxon>Bacteria</taxon>
        <taxon>Pseudomonadati</taxon>
        <taxon>Bacteroidota</taxon>
        <taxon>Bacteroidia</taxon>
        <taxon>Bacteroidales</taxon>
        <taxon>Candidatus Cryptobacteroides</taxon>
    </lineage>
</organism>
<dbReference type="EMBL" id="JADIMJ010000130">
    <property type="protein sequence ID" value="MBO8454744.1"/>
    <property type="molecule type" value="Genomic_DNA"/>
</dbReference>
<comment type="caution">
    <text evidence="1">The sequence shown here is derived from an EMBL/GenBank/DDBJ whole genome shotgun (WGS) entry which is preliminary data.</text>
</comment>
<accession>A0A940DPR4</accession>
<name>A0A940DPR4_9BACT</name>
<reference evidence="1" key="1">
    <citation type="submission" date="2020-10" db="EMBL/GenBank/DDBJ databases">
        <authorList>
            <person name="Gilroy R."/>
        </authorList>
    </citation>
    <scope>NUCLEOTIDE SEQUENCE</scope>
    <source>
        <strain evidence="1">F1-3629</strain>
    </source>
</reference>
<evidence type="ECO:0000313" key="2">
    <source>
        <dbReference type="Proteomes" id="UP000771749"/>
    </source>
</evidence>
<evidence type="ECO:0000313" key="1">
    <source>
        <dbReference type="EMBL" id="MBO8454744.1"/>
    </source>
</evidence>
<proteinExistence type="predicted"/>
<dbReference type="AlphaFoldDB" id="A0A940DPR4"/>
<reference evidence="1" key="2">
    <citation type="journal article" date="2021" name="PeerJ">
        <title>Extensive microbial diversity within the chicken gut microbiome revealed by metagenomics and culture.</title>
        <authorList>
            <person name="Gilroy R."/>
            <person name="Ravi A."/>
            <person name="Getino M."/>
            <person name="Pursley I."/>
            <person name="Horton D.L."/>
            <person name="Alikhan N.F."/>
            <person name="Baker D."/>
            <person name="Gharbi K."/>
            <person name="Hall N."/>
            <person name="Watson M."/>
            <person name="Adriaenssens E.M."/>
            <person name="Foster-Nyarko E."/>
            <person name="Jarju S."/>
            <person name="Secka A."/>
            <person name="Antonio M."/>
            <person name="Oren A."/>
            <person name="Chaudhuri R.R."/>
            <person name="La Ragione R."/>
            <person name="Hildebrand F."/>
            <person name="Pallen M.J."/>
        </authorList>
    </citation>
    <scope>NUCLEOTIDE SEQUENCE</scope>
    <source>
        <strain evidence="1">F1-3629</strain>
    </source>
</reference>
<protein>
    <submittedName>
        <fullName evidence="1">Uncharacterized protein</fullName>
    </submittedName>
</protein>
<sequence length="360" mass="41756">MKLFIILFLGLTACDIAMCQQVSDSLLWNGMVLTLDEESDMKFTPASRNEWKATDTLHWEKTSIVIDINSFIQPPICMTGHDGSFSRQYIFNRNYSEENLSHGNTEAIRKPAAYIWVYAGKPLCGFCAEKNEEILYSGINRNKGRVLKYVRSGLYFRYDSYCDGHIVVTYNYVREEDRETFEKILDNVIIEKTFHSQISIDTSTFSNFNWITKQDQTVKKYRITNNSDEDYLTWIGTVPVDGHDSGFLITKYFFKPIGDFSFGALMYDYATTDPGCIGATFLKNISAGESFSYFIIKTNIKSDFYEDRIVIMRRSEVEQFLKIHIDEEYLYQLQDIFLTETDSLSTDIGKYQVLFDKSDD</sequence>